<evidence type="ECO:0000256" key="6">
    <source>
        <dbReference type="RuleBase" id="RU004914"/>
    </source>
</evidence>
<feature type="region of interest" description="Disordered" evidence="7">
    <location>
        <begin position="16"/>
        <end position="75"/>
    </location>
</feature>
<feature type="transmembrane region" description="Helical" evidence="6">
    <location>
        <begin position="131"/>
        <end position="151"/>
    </location>
</feature>
<dbReference type="GO" id="GO:0015297">
    <property type="term" value="F:antiporter activity"/>
    <property type="evidence" value="ECO:0007669"/>
    <property type="project" value="InterPro"/>
</dbReference>
<dbReference type="EMBL" id="HBFC01025057">
    <property type="protein sequence ID" value="CAD8712461.1"/>
    <property type="molecule type" value="Transcribed_RNA"/>
</dbReference>
<evidence type="ECO:0000256" key="4">
    <source>
        <dbReference type="ARBA" id="ARBA00022989"/>
    </source>
</evidence>
<feature type="transmembrane region" description="Helical" evidence="6">
    <location>
        <begin position="452"/>
        <end position="480"/>
    </location>
</feature>
<dbReference type="PANTHER" id="PTHR42893">
    <property type="entry name" value="PROTEIN DETOXIFICATION 44, CHLOROPLASTIC-RELATED"/>
    <property type="match status" value="1"/>
</dbReference>
<dbReference type="PANTHER" id="PTHR42893:SF44">
    <property type="entry name" value="PROTEIN DETOXIFICATION"/>
    <property type="match status" value="1"/>
</dbReference>
<feature type="transmembrane region" description="Helical" evidence="6">
    <location>
        <begin position="407"/>
        <end position="431"/>
    </location>
</feature>
<dbReference type="InterPro" id="IPR044644">
    <property type="entry name" value="DinF-like"/>
</dbReference>
<comment type="subcellular location">
    <subcellularLocation>
        <location evidence="1">Membrane</location>
        <topology evidence="1">Multi-pass membrane protein</topology>
    </subcellularLocation>
</comment>
<feature type="transmembrane region" description="Helical" evidence="6">
    <location>
        <begin position="378"/>
        <end position="401"/>
    </location>
</feature>
<gene>
    <name evidence="8" type="ORF">MANT1106_LOCUS15148</name>
</gene>
<name>A0A7S0XAH5_9CHLO</name>
<accession>A0A7S0XAH5</accession>
<dbReference type="GO" id="GO:0016020">
    <property type="term" value="C:membrane"/>
    <property type="evidence" value="ECO:0007669"/>
    <property type="project" value="UniProtKB-SubCell"/>
</dbReference>
<evidence type="ECO:0000256" key="3">
    <source>
        <dbReference type="ARBA" id="ARBA00022692"/>
    </source>
</evidence>
<organism evidence="8">
    <name type="scientific">Mantoniella antarctica</name>
    <dbReference type="NCBI Taxonomy" id="81844"/>
    <lineage>
        <taxon>Eukaryota</taxon>
        <taxon>Viridiplantae</taxon>
        <taxon>Chlorophyta</taxon>
        <taxon>Mamiellophyceae</taxon>
        <taxon>Mamiellales</taxon>
        <taxon>Mamiellaceae</taxon>
        <taxon>Mantoniella</taxon>
    </lineage>
</organism>
<dbReference type="GO" id="GO:0042910">
    <property type="term" value="F:xenobiotic transmembrane transporter activity"/>
    <property type="evidence" value="ECO:0007669"/>
    <property type="project" value="InterPro"/>
</dbReference>
<evidence type="ECO:0000256" key="1">
    <source>
        <dbReference type="ARBA" id="ARBA00004141"/>
    </source>
</evidence>
<evidence type="ECO:0000256" key="2">
    <source>
        <dbReference type="ARBA" id="ARBA00010199"/>
    </source>
</evidence>
<comment type="similarity">
    <text evidence="2 6">Belongs to the multi antimicrobial extrusion (MATE) (TC 2.A.66.1) family.</text>
</comment>
<reference evidence="8" key="1">
    <citation type="submission" date="2021-01" db="EMBL/GenBank/DDBJ databases">
        <authorList>
            <person name="Corre E."/>
            <person name="Pelletier E."/>
            <person name="Niang G."/>
            <person name="Scheremetjew M."/>
            <person name="Finn R."/>
            <person name="Kale V."/>
            <person name="Holt S."/>
            <person name="Cochrane G."/>
            <person name="Meng A."/>
            <person name="Brown T."/>
            <person name="Cohen L."/>
        </authorList>
    </citation>
    <scope>NUCLEOTIDE SEQUENCE</scope>
    <source>
        <strain evidence="8">SL-175</strain>
    </source>
</reference>
<comment type="caution">
    <text evidence="6">Lacks conserved residue(s) required for the propagation of feature annotation.</text>
</comment>
<feature type="transmembrane region" description="Helical" evidence="6">
    <location>
        <begin position="163"/>
        <end position="183"/>
    </location>
</feature>
<keyword evidence="3 6" id="KW-0812">Transmembrane</keyword>
<protein>
    <recommendedName>
        <fullName evidence="6">Protein DETOXIFICATION</fullName>
    </recommendedName>
    <alternativeName>
        <fullName evidence="6">Multidrug and toxic compound extrusion protein</fullName>
    </alternativeName>
</protein>
<dbReference type="InterPro" id="IPR002528">
    <property type="entry name" value="MATE_fam"/>
</dbReference>
<keyword evidence="4 6" id="KW-1133">Transmembrane helix</keyword>
<keyword evidence="5 6" id="KW-0472">Membrane</keyword>
<feature type="transmembrane region" description="Helical" evidence="6">
    <location>
        <begin position="195"/>
        <end position="216"/>
    </location>
</feature>
<dbReference type="AlphaFoldDB" id="A0A7S0XAH5"/>
<feature type="transmembrane region" description="Helical" evidence="6">
    <location>
        <begin position="301"/>
        <end position="328"/>
    </location>
</feature>
<feature type="transmembrane region" description="Helical" evidence="6">
    <location>
        <begin position="340"/>
        <end position="358"/>
    </location>
</feature>
<dbReference type="Pfam" id="PF01554">
    <property type="entry name" value="MatE"/>
    <property type="match status" value="1"/>
</dbReference>
<evidence type="ECO:0000313" key="8">
    <source>
        <dbReference type="EMBL" id="CAD8712461.1"/>
    </source>
</evidence>
<feature type="compositionally biased region" description="Low complexity" evidence="7">
    <location>
        <begin position="17"/>
        <end position="39"/>
    </location>
</feature>
<evidence type="ECO:0000256" key="5">
    <source>
        <dbReference type="ARBA" id="ARBA00023136"/>
    </source>
</evidence>
<proteinExistence type="inferred from homology"/>
<feature type="transmembrane region" description="Helical" evidence="6">
    <location>
        <begin position="228"/>
        <end position="248"/>
    </location>
</feature>
<evidence type="ECO:0000256" key="7">
    <source>
        <dbReference type="SAM" id="MobiDB-lite"/>
    </source>
</evidence>
<sequence>MCFSMSVVVTTAIAKVSARQSSSRARGGSSAKAGASEHSGGSGNEQDATIRGRGGSGRMVGEAEHRRRHAGEYTDIAQPAEGKTANIHTRQNAAAIVASQWSTAASSATHSQSCAADEDELPRTITAAVTASFLSGAVLAGVLVALAGPLLRLMNVPSEVAPLVRLYVGVRALGLPFFAASNAAEGVFVGQRDGVTPMVAWTFTGAATLAMLLAAAHPSALGLGLPGAAAAIALGQVVTAAAFARGLIKRGWLLWPAPAPDARIAGRRPLAAAVAAAVATGVAVCRQAADVLVQTRMSNEISWLFLGAFSRMGTYAAITASASALGVIPGATHKVALETFWLFYTFTEPVFTSCNALLPRELAAGRFKSARRLRNALVALAMVLGAVLAVAGAGVTSLAVYSDDPLVTAALAKLVIPVGVTLGLAATAYGVEGTIIGAGEVGYLGRTHLRDFFVVLVLLKAHEMVPAFGAGGLAGIWWVLALFQGLRCIQHWLHLAVKRPFHARVSSGSAA</sequence>